<keyword evidence="4" id="KW-1185">Reference proteome</keyword>
<sequence precursor="true">MRYFRTLGLWALLIGQTTHLLAQEPATPQAAPPQEPKAGRFDRLVQEAAEKIDAIDYVSATMKQIVHVGDQAIIAEGTYKIGPDGRALTEMRVPIDDQVGTRLTISNGKIGYRYSKIFENETLEEFQMGKILPLLEQKQIPPMIRRQFDLRIPSVHPGDMLRGYLDTIKFDELKEESFGGDPPRDVKVVEGQWRREAISAVTQNPNAKAIEDIKGTIPQHVRLFLDAKTSWPLRVELFRRDDRGEFKPLYELEYQHVVIGEEIPDEEFQFTPPEKLVAQDMTPIIVSQLEALPNKNQAQAIPTPGPSPSSVSAPIEAPAPKSP</sequence>
<evidence type="ECO:0000313" key="4">
    <source>
        <dbReference type="Proteomes" id="UP000317093"/>
    </source>
</evidence>
<organism evidence="3 4">
    <name type="scientific">Kolteria novifilia</name>
    <dbReference type="NCBI Taxonomy" id="2527975"/>
    <lineage>
        <taxon>Bacteria</taxon>
        <taxon>Pseudomonadati</taxon>
        <taxon>Planctomycetota</taxon>
        <taxon>Planctomycetia</taxon>
        <taxon>Kolteriales</taxon>
        <taxon>Kolteriaceae</taxon>
        <taxon>Kolteria</taxon>
    </lineage>
</organism>
<proteinExistence type="predicted"/>
<dbReference type="EMBL" id="CP036279">
    <property type="protein sequence ID" value="QDU63264.1"/>
    <property type="molecule type" value="Genomic_DNA"/>
</dbReference>
<feature type="region of interest" description="Disordered" evidence="1">
    <location>
        <begin position="295"/>
        <end position="323"/>
    </location>
</feature>
<dbReference type="AlphaFoldDB" id="A0A518B8F2"/>
<evidence type="ECO:0000256" key="2">
    <source>
        <dbReference type="SAM" id="SignalP"/>
    </source>
</evidence>
<gene>
    <name evidence="3" type="ORF">Pan216_41420</name>
</gene>
<keyword evidence="2" id="KW-0732">Signal</keyword>
<feature type="signal peptide" evidence="2">
    <location>
        <begin position="1"/>
        <end position="22"/>
    </location>
</feature>
<evidence type="ECO:0000313" key="3">
    <source>
        <dbReference type="EMBL" id="QDU63264.1"/>
    </source>
</evidence>
<name>A0A518B8F2_9BACT</name>
<feature type="chain" id="PRO_5022021604" evidence="2">
    <location>
        <begin position="23"/>
        <end position="323"/>
    </location>
</feature>
<accession>A0A518B8F2</accession>
<dbReference type="Gene3D" id="2.50.20.10">
    <property type="entry name" value="Lipoprotein localisation LolA/LolB/LppX"/>
    <property type="match status" value="1"/>
</dbReference>
<protein>
    <submittedName>
        <fullName evidence="3">Uncharacterized protein</fullName>
    </submittedName>
</protein>
<dbReference type="Proteomes" id="UP000317093">
    <property type="component" value="Chromosome"/>
</dbReference>
<dbReference type="RefSeq" id="WP_145260601.1">
    <property type="nucleotide sequence ID" value="NZ_CP036279.1"/>
</dbReference>
<dbReference type="KEGG" id="knv:Pan216_41420"/>
<reference evidence="3 4" key="1">
    <citation type="submission" date="2019-02" db="EMBL/GenBank/DDBJ databases">
        <title>Deep-cultivation of Planctomycetes and their phenomic and genomic characterization uncovers novel biology.</title>
        <authorList>
            <person name="Wiegand S."/>
            <person name="Jogler M."/>
            <person name="Boedeker C."/>
            <person name="Pinto D."/>
            <person name="Vollmers J."/>
            <person name="Rivas-Marin E."/>
            <person name="Kohn T."/>
            <person name="Peeters S.H."/>
            <person name="Heuer A."/>
            <person name="Rast P."/>
            <person name="Oberbeckmann S."/>
            <person name="Bunk B."/>
            <person name="Jeske O."/>
            <person name="Meyerdierks A."/>
            <person name="Storesund J.E."/>
            <person name="Kallscheuer N."/>
            <person name="Luecker S."/>
            <person name="Lage O.M."/>
            <person name="Pohl T."/>
            <person name="Merkel B.J."/>
            <person name="Hornburger P."/>
            <person name="Mueller R.-W."/>
            <person name="Bruemmer F."/>
            <person name="Labrenz M."/>
            <person name="Spormann A.M."/>
            <person name="Op den Camp H."/>
            <person name="Overmann J."/>
            <person name="Amann R."/>
            <person name="Jetten M.S.M."/>
            <person name="Mascher T."/>
            <person name="Medema M.H."/>
            <person name="Devos D.P."/>
            <person name="Kaster A.-K."/>
            <person name="Ovreas L."/>
            <person name="Rohde M."/>
            <person name="Galperin M.Y."/>
            <person name="Jogler C."/>
        </authorList>
    </citation>
    <scope>NUCLEOTIDE SEQUENCE [LARGE SCALE GENOMIC DNA]</scope>
    <source>
        <strain evidence="3 4">Pan216</strain>
    </source>
</reference>
<evidence type="ECO:0000256" key="1">
    <source>
        <dbReference type="SAM" id="MobiDB-lite"/>
    </source>
</evidence>